<evidence type="ECO:0000256" key="3">
    <source>
        <dbReference type="ARBA" id="ARBA00022692"/>
    </source>
</evidence>
<evidence type="ECO:0000256" key="1">
    <source>
        <dbReference type="ARBA" id="ARBA00004651"/>
    </source>
</evidence>
<evidence type="ECO:0000256" key="6">
    <source>
        <dbReference type="SAM" id="MobiDB-lite"/>
    </source>
</evidence>
<evidence type="ECO:0000256" key="5">
    <source>
        <dbReference type="ARBA" id="ARBA00023136"/>
    </source>
</evidence>
<feature type="transmembrane region" description="Helical" evidence="7">
    <location>
        <begin position="548"/>
        <end position="569"/>
    </location>
</feature>
<dbReference type="SUPFAM" id="SSF56112">
    <property type="entry name" value="Protein kinase-like (PK-like)"/>
    <property type="match status" value="1"/>
</dbReference>
<accession>A0A543PUR3</accession>
<evidence type="ECO:0000256" key="7">
    <source>
        <dbReference type="SAM" id="Phobius"/>
    </source>
</evidence>
<comment type="subcellular location">
    <subcellularLocation>
        <location evidence="1">Cell membrane</location>
        <topology evidence="1">Multi-pass membrane protein</topology>
    </subcellularLocation>
</comment>
<feature type="transmembrane region" description="Helical" evidence="7">
    <location>
        <begin position="744"/>
        <end position="767"/>
    </location>
</feature>
<protein>
    <submittedName>
        <fullName evidence="8">Uncharacterized protein (TIRG00374 family)</fullName>
    </submittedName>
</protein>
<evidence type="ECO:0000256" key="2">
    <source>
        <dbReference type="ARBA" id="ARBA00022475"/>
    </source>
</evidence>
<evidence type="ECO:0000313" key="8">
    <source>
        <dbReference type="EMBL" id="TQN47811.1"/>
    </source>
</evidence>
<feature type="transmembrane region" description="Helical" evidence="7">
    <location>
        <begin position="590"/>
        <end position="611"/>
    </location>
</feature>
<feature type="transmembrane region" description="Helical" evidence="7">
    <location>
        <begin position="787"/>
        <end position="810"/>
    </location>
</feature>
<feature type="transmembrane region" description="Helical" evidence="7">
    <location>
        <begin position="516"/>
        <end position="536"/>
    </location>
</feature>
<feature type="transmembrane region" description="Helical" evidence="7">
    <location>
        <begin position="194"/>
        <end position="211"/>
    </location>
</feature>
<proteinExistence type="predicted"/>
<dbReference type="InterPro" id="IPR011009">
    <property type="entry name" value="Kinase-like_dom_sf"/>
</dbReference>
<dbReference type="GO" id="GO:0005886">
    <property type="term" value="C:plasma membrane"/>
    <property type="evidence" value="ECO:0007669"/>
    <property type="project" value="UniProtKB-SubCell"/>
</dbReference>
<sequence>MTAVTAGRTAATASDPDLDRGRTSTGGGPGRSTVHRSRYLVATDDQPRVRRASDLTTIVIGLALFGWSVATLDQTSDLTATPSTQPVPVAPLPTWTLSLLQLVNTLALVYALGVVVVLALAHRRSAVRDVLTAAALVVLVTLACVAAFDQLWPALLPEYATDGVPPQFPVLRVAMVAAVLLAASPHLARPIRQLGWALVIMAGVAAPALGFGRPSGAMAGVGIGMFCAGGILLAFGSPRGYPAVASVAEALTDLGLPLTNIRVDPDQSWGVRRMIGVAADGGLVEIKAFGRDATDSQLAAKVWRAIVYRGEGVTLSLSRLQAAEHEALVTVLARRAGVRVPEVLAAASTSGEVAVLATSRGGTRLDTLDPETVSDAELVRLWRDVARLHEAGITHGSLDPAAVRLDDGVPVITNFSAGSLHRREHDRQLDIARLLFGLAQLVGVDRAVSTAHEGLGSERLGAALAYLQAPAIPSRERRHSRTVGRELKALRAGVVEQTGVQVPEPVKLRRVGPRDVLTLVVLLLFVGALIPVLAGVDYEQLWAELQGATWWIIVAAVVLGQLVFVPQAASMMFAVGRSLPLRPATILQSAIAFISFAIPGVAGRVTMNAAFLYKYGVTPAVAVTQGAIDGLSGFIVQVILVLLAFATGSVAFDIAATSSSDIDLRLVLAFVILLAGVALLAVWKVKRVHDRVVPVVASAWGALVDLMKAPARALGLFGVQLVIQLAWGLMLSAALYAVGSPLDLLPCTVVVVATSLFQGIVPVPGGIGVSEALMVGLLVPLGVPSDVAMAATVVWRVATFYLPATEGFFASRWLERRGYL</sequence>
<feature type="transmembrane region" description="Helical" evidence="7">
    <location>
        <begin position="713"/>
        <end position="737"/>
    </location>
</feature>
<reference evidence="8 9" key="1">
    <citation type="submission" date="2019-06" db="EMBL/GenBank/DDBJ databases">
        <title>Sequencing the genomes of 1000 actinobacteria strains.</title>
        <authorList>
            <person name="Klenk H.-P."/>
        </authorList>
    </citation>
    <scope>NUCLEOTIDE SEQUENCE [LARGE SCALE GENOMIC DNA]</scope>
    <source>
        <strain evidence="8 9">DSM 21776</strain>
    </source>
</reference>
<dbReference type="EMBL" id="VFQF01000001">
    <property type="protein sequence ID" value="TQN47811.1"/>
    <property type="molecule type" value="Genomic_DNA"/>
</dbReference>
<keyword evidence="4 7" id="KW-1133">Transmembrane helix</keyword>
<feature type="transmembrane region" description="Helical" evidence="7">
    <location>
        <begin position="92"/>
        <end position="118"/>
    </location>
</feature>
<feature type="compositionally biased region" description="Low complexity" evidence="6">
    <location>
        <begin position="1"/>
        <end position="13"/>
    </location>
</feature>
<feature type="transmembrane region" description="Helical" evidence="7">
    <location>
        <begin position="631"/>
        <end position="652"/>
    </location>
</feature>
<dbReference type="Proteomes" id="UP000320085">
    <property type="component" value="Unassembled WGS sequence"/>
</dbReference>
<feature type="transmembrane region" description="Helical" evidence="7">
    <location>
        <begin position="55"/>
        <end position="72"/>
    </location>
</feature>
<evidence type="ECO:0000256" key="4">
    <source>
        <dbReference type="ARBA" id="ARBA00022989"/>
    </source>
</evidence>
<dbReference type="InterPro" id="IPR022791">
    <property type="entry name" value="L-PG_synthase/AglD"/>
</dbReference>
<keyword evidence="5 7" id="KW-0472">Membrane</keyword>
<feature type="region of interest" description="Disordered" evidence="6">
    <location>
        <begin position="1"/>
        <end position="35"/>
    </location>
</feature>
<comment type="caution">
    <text evidence="8">The sequence shown here is derived from an EMBL/GenBank/DDBJ whole genome shotgun (WGS) entry which is preliminary data.</text>
</comment>
<evidence type="ECO:0000313" key="9">
    <source>
        <dbReference type="Proteomes" id="UP000320085"/>
    </source>
</evidence>
<name>A0A543PUR3_9MICO</name>
<dbReference type="Pfam" id="PF03706">
    <property type="entry name" value="LPG_synthase_TM"/>
    <property type="match status" value="1"/>
</dbReference>
<dbReference type="AlphaFoldDB" id="A0A543PUR3"/>
<gene>
    <name evidence="8" type="ORF">FHX52_0929</name>
</gene>
<feature type="transmembrane region" description="Helical" evidence="7">
    <location>
        <begin position="130"/>
        <end position="148"/>
    </location>
</feature>
<feature type="transmembrane region" description="Helical" evidence="7">
    <location>
        <begin position="168"/>
        <end position="187"/>
    </location>
</feature>
<feature type="transmembrane region" description="Helical" evidence="7">
    <location>
        <begin position="217"/>
        <end position="236"/>
    </location>
</feature>
<dbReference type="PANTHER" id="PTHR39087:SF2">
    <property type="entry name" value="UPF0104 MEMBRANE PROTEIN MJ1595"/>
    <property type="match status" value="1"/>
</dbReference>
<keyword evidence="2" id="KW-1003">Cell membrane</keyword>
<organism evidence="8 9">
    <name type="scientific">Humibacillus xanthopallidus</name>
    <dbReference type="NCBI Taxonomy" id="412689"/>
    <lineage>
        <taxon>Bacteria</taxon>
        <taxon>Bacillati</taxon>
        <taxon>Actinomycetota</taxon>
        <taxon>Actinomycetes</taxon>
        <taxon>Micrococcales</taxon>
        <taxon>Intrasporangiaceae</taxon>
        <taxon>Humibacillus</taxon>
    </lineage>
</organism>
<keyword evidence="3 7" id="KW-0812">Transmembrane</keyword>
<dbReference type="PANTHER" id="PTHR39087">
    <property type="entry name" value="UPF0104 MEMBRANE PROTEIN MJ1595"/>
    <property type="match status" value="1"/>
</dbReference>
<feature type="transmembrane region" description="Helical" evidence="7">
    <location>
        <begin position="664"/>
        <end position="683"/>
    </location>
</feature>